<dbReference type="AlphaFoldDB" id="G3Q9L2"/>
<dbReference type="InterPro" id="IPR013162">
    <property type="entry name" value="CD80_C2-set"/>
</dbReference>
<dbReference type="CDD" id="cd00096">
    <property type="entry name" value="Ig"/>
    <property type="match status" value="1"/>
</dbReference>
<reference evidence="6" key="2">
    <citation type="submission" date="2024-04" db="UniProtKB">
        <authorList>
            <consortium name="Ensembl"/>
        </authorList>
    </citation>
    <scope>IDENTIFICATION</scope>
</reference>
<dbReference type="GO" id="GO:0005886">
    <property type="term" value="C:plasma membrane"/>
    <property type="evidence" value="ECO:0007669"/>
    <property type="project" value="TreeGrafter"/>
</dbReference>
<protein>
    <recommendedName>
        <fullName evidence="5">Ig-like domain-containing protein</fullName>
    </recommendedName>
</protein>
<dbReference type="Pfam" id="PF07686">
    <property type="entry name" value="V-set"/>
    <property type="match status" value="1"/>
</dbReference>
<dbReference type="InterPro" id="IPR053096">
    <property type="entry name" value="CRTAM"/>
</dbReference>
<dbReference type="InterPro" id="IPR013783">
    <property type="entry name" value="Ig-like_fold"/>
</dbReference>
<evidence type="ECO:0000256" key="1">
    <source>
        <dbReference type="ARBA" id="ARBA00022692"/>
    </source>
</evidence>
<name>G3Q9L2_GASAC</name>
<dbReference type="eggNOG" id="ENOG502RYH2">
    <property type="taxonomic scope" value="Eukaryota"/>
</dbReference>
<dbReference type="PANTHER" id="PTHR47118">
    <property type="entry name" value="CYTOTOXIC AND REGULATORY T-CELL MOLECULE"/>
    <property type="match status" value="1"/>
</dbReference>
<dbReference type="GO" id="GO:0002355">
    <property type="term" value="P:detection of tumor cell"/>
    <property type="evidence" value="ECO:0007669"/>
    <property type="project" value="TreeGrafter"/>
</dbReference>
<dbReference type="InterPro" id="IPR013106">
    <property type="entry name" value="Ig_V-set"/>
</dbReference>
<dbReference type="Pfam" id="PF08205">
    <property type="entry name" value="C2-set_2"/>
    <property type="match status" value="1"/>
</dbReference>
<keyword evidence="3" id="KW-1015">Disulfide bond</keyword>
<dbReference type="PROSITE" id="PS50835">
    <property type="entry name" value="IG_LIKE"/>
    <property type="match status" value="1"/>
</dbReference>
<dbReference type="PANTHER" id="PTHR47118:SF1">
    <property type="entry name" value="CYTOTOXIC AND REGULATORY T-CELL MOLECULE"/>
    <property type="match status" value="1"/>
</dbReference>
<reference evidence="6" key="1">
    <citation type="submission" date="2006-01" db="EMBL/GenBank/DDBJ databases">
        <authorList>
            <person name="Lindblad-Toh K."/>
            <person name="Mauceli E."/>
            <person name="Grabherr M."/>
            <person name="Chang J.L."/>
            <person name="Lander E.S."/>
        </authorList>
    </citation>
    <scope>NUCLEOTIDE SEQUENCE [LARGE SCALE GENOMIC DNA]</scope>
</reference>
<dbReference type="Gene3D" id="2.60.40.10">
    <property type="entry name" value="Immunoglobulins"/>
    <property type="match status" value="2"/>
</dbReference>
<keyword evidence="2" id="KW-0472">Membrane</keyword>
<sequence>MTPVDWKNPEGYIMFFNRQKALQDKRYSINKLSQTKFIISISKITFKDGGNYTCSQYGAHTTEKKVEVTVLGRPKMEVAEHEGRFVIKCSAKGNHYPPQISWKMNNSPEVLAHNMEEIRSNTTYASMAVLHVDSVERRTTVKCLVRHPALHSQPLMNFVNIIQHPTKSRHTTTTNYPTTQPRGSTGVPAGHLATTHMFSHEP</sequence>
<dbReference type="GO" id="GO:0002860">
    <property type="term" value="P:positive regulation of natural killer cell mediated cytotoxicity directed against tumor cell target"/>
    <property type="evidence" value="ECO:0007669"/>
    <property type="project" value="TreeGrafter"/>
</dbReference>
<evidence type="ECO:0000313" key="6">
    <source>
        <dbReference type="Ensembl" id="ENSGACP00000026577.1"/>
    </source>
</evidence>
<feature type="domain" description="Ig-like" evidence="5">
    <location>
        <begin position="64"/>
        <end position="160"/>
    </location>
</feature>
<keyword evidence="1" id="KW-0812">Transmembrane</keyword>
<keyword evidence="2" id="KW-1133">Transmembrane helix</keyword>
<dbReference type="InParanoid" id="G3Q9L2"/>
<accession>G3Q9L2</accession>
<feature type="region of interest" description="Disordered" evidence="4">
    <location>
        <begin position="166"/>
        <end position="202"/>
    </location>
</feature>
<dbReference type="InterPro" id="IPR036179">
    <property type="entry name" value="Ig-like_dom_sf"/>
</dbReference>
<dbReference type="STRING" id="69293.ENSGACP00000026577"/>
<dbReference type="SUPFAM" id="SSF48726">
    <property type="entry name" value="Immunoglobulin"/>
    <property type="match status" value="2"/>
</dbReference>
<evidence type="ECO:0000259" key="5">
    <source>
        <dbReference type="PROSITE" id="PS50835"/>
    </source>
</evidence>
<proteinExistence type="predicted"/>
<evidence type="ECO:0000256" key="2">
    <source>
        <dbReference type="ARBA" id="ARBA00022989"/>
    </source>
</evidence>
<dbReference type="Ensembl" id="ENSGACT00000026628.1">
    <property type="protein sequence ID" value="ENSGACP00000026577.1"/>
    <property type="gene ID" value="ENSGACG00000020116.1"/>
</dbReference>
<dbReference type="Bgee" id="ENSGACG00000020116">
    <property type="expression patterns" value="Expressed in spleen and 11 other cell types or tissues"/>
</dbReference>
<evidence type="ECO:0000256" key="4">
    <source>
        <dbReference type="SAM" id="MobiDB-lite"/>
    </source>
</evidence>
<evidence type="ECO:0000256" key="3">
    <source>
        <dbReference type="ARBA" id="ARBA00023157"/>
    </source>
</evidence>
<dbReference type="InterPro" id="IPR007110">
    <property type="entry name" value="Ig-like_dom"/>
</dbReference>
<organism evidence="6">
    <name type="scientific">Gasterosteus aculeatus</name>
    <name type="common">Three-spined stickleback</name>
    <dbReference type="NCBI Taxonomy" id="69293"/>
    <lineage>
        <taxon>Eukaryota</taxon>
        <taxon>Metazoa</taxon>
        <taxon>Chordata</taxon>
        <taxon>Craniata</taxon>
        <taxon>Vertebrata</taxon>
        <taxon>Euteleostomi</taxon>
        <taxon>Actinopterygii</taxon>
        <taxon>Neopterygii</taxon>
        <taxon>Teleostei</taxon>
        <taxon>Neoteleostei</taxon>
        <taxon>Acanthomorphata</taxon>
        <taxon>Eupercaria</taxon>
        <taxon>Perciformes</taxon>
        <taxon>Cottioidei</taxon>
        <taxon>Gasterosteales</taxon>
        <taxon>Gasterosteidae</taxon>
        <taxon>Gasterosteus</taxon>
    </lineage>
</organism>
<dbReference type="GO" id="GO:0005102">
    <property type="term" value="F:signaling receptor binding"/>
    <property type="evidence" value="ECO:0007669"/>
    <property type="project" value="TreeGrafter"/>
</dbReference>
<dbReference type="GO" id="GO:0008037">
    <property type="term" value="P:cell recognition"/>
    <property type="evidence" value="ECO:0007669"/>
    <property type="project" value="TreeGrafter"/>
</dbReference>